<evidence type="ECO:0000256" key="3">
    <source>
        <dbReference type="ARBA" id="ARBA00022679"/>
    </source>
</evidence>
<dbReference type="PANTHER" id="PTHR30309">
    <property type="entry name" value="INNER MEMBRANE PROTEIN YGIH"/>
    <property type="match status" value="1"/>
</dbReference>
<evidence type="ECO:0000256" key="10">
    <source>
        <dbReference type="HAMAP-Rule" id="MF_01043"/>
    </source>
</evidence>
<evidence type="ECO:0000313" key="12">
    <source>
        <dbReference type="Proteomes" id="UP000001880"/>
    </source>
</evidence>
<keyword evidence="6 10" id="KW-0443">Lipid metabolism</keyword>
<comment type="function">
    <text evidence="10">Catalyzes the transfer of an acyl group from acyl-phosphate (acyl-PO(4)) to glycerol-3-phosphate (G3P) to form lysophosphatidic acid (LPA). This enzyme utilizes acyl-phosphate as fatty acyl donor, but not acyl-CoA or acyl-ACP.</text>
</comment>
<comment type="subcellular location">
    <subcellularLocation>
        <location evidence="10">Cell inner membrane</location>
        <topology evidence="10">Multi-pass membrane protein</topology>
    </subcellularLocation>
</comment>
<keyword evidence="7 10" id="KW-0472">Membrane</keyword>
<keyword evidence="8 10" id="KW-0594">Phospholipid biosynthesis</keyword>
<dbReference type="AlphaFoldDB" id="D0LRT6"/>
<keyword evidence="3 10" id="KW-0808">Transferase</keyword>
<dbReference type="EMBL" id="CP001804">
    <property type="protein sequence ID" value="ACY19078.1"/>
    <property type="molecule type" value="Genomic_DNA"/>
</dbReference>
<comment type="similarity">
    <text evidence="10">Belongs to the PlsY family.</text>
</comment>
<proteinExistence type="inferred from homology"/>
<comment type="subunit">
    <text evidence="10">Probably interacts with PlsX.</text>
</comment>
<dbReference type="GO" id="GO:0008654">
    <property type="term" value="P:phospholipid biosynthetic process"/>
    <property type="evidence" value="ECO:0007669"/>
    <property type="project" value="UniProtKB-UniRule"/>
</dbReference>
<dbReference type="UniPathway" id="UPA00085"/>
<evidence type="ECO:0000313" key="11">
    <source>
        <dbReference type="EMBL" id="ACY19078.1"/>
    </source>
</evidence>
<dbReference type="InterPro" id="IPR003811">
    <property type="entry name" value="G3P_acylTferase_PlsY"/>
</dbReference>
<comment type="catalytic activity">
    <reaction evidence="10">
        <text>an acyl phosphate + sn-glycerol 3-phosphate = a 1-acyl-sn-glycero-3-phosphate + phosphate</text>
        <dbReference type="Rhea" id="RHEA:34075"/>
        <dbReference type="ChEBI" id="CHEBI:43474"/>
        <dbReference type="ChEBI" id="CHEBI:57597"/>
        <dbReference type="ChEBI" id="CHEBI:57970"/>
        <dbReference type="ChEBI" id="CHEBI:59918"/>
        <dbReference type="EC" id="2.3.1.275"/>
    </reaction>
</comment>
<protein>
    <recommendedName>
        <fullName evidence="10">Glycerol-3-phosphate acyltransferase</fullName>
    </recommendedName>
    <alternativeName>
        <fullName evidence="10">Acyl-PO4 G3P acyltransferase</fullName>
    </alternativeName>
    <alternativeName>
        <fullName evidence="10">Acyl-phosphate--glycerol-3-phosphate acyltransferase</fullName>
    </alternativeName>
    <alternativeName>
        <fullName evidence="10">G3P acyltransferase</fullName>
        <shortName evidence="10">GPAT</shortName>
        <ecNumber evidence="10">2.3.1.275</ecNumber>
    </alternativeName>
    <alternativeName>
        <fullName evidence="10">Lysophosphatidic acid synthase</fullName>
        <shortName evidence="10">LPA synthase</shortName>
    </alternativeName>
</protein>
<keyword evidence="2 10" id="KW-0444">Lipid biosynthesis</keyword>
<accession>D0LRT6</accession>
<feature type="transmembrane region" description="Helical" evidence="10">
    <location>
        <begin position="6"/>
        <end position="25"/>
    </location>
</feature>
<evidence type="ECO:0000256" key="2">
    <source>
        <dbReference type="ARBA" id="ARBA00022516"/>
    </source>
</evidence>
<organism evidence="11 12">
    <name type="scientific">Haliangium ochraceum (strain DSM 14365 / JCM 11303 / SMP-2)</name>
    <dbReference type="NCBI Taxonomy" id="502025"/>
    <lineage>
        <taxon>Bacteria</taxon>
        <taxon>Pseudomonadati</taxon>
        <taxon>Myxococcota</taxon>
        <taxon>Polyangia</taxon>
        <taxon>Haliangiales</taxon>
        <taxon>Kofleriaceae</taxon>
        <taxon>Haliangium</taxon>
    </lineage>
</organism>
<keyword evidence="4 10" id="KW-0812">Transmembrane</keyword>
<keyword evidence="10" id="KW-0997">Cell inner membrane</keyword>
<comment type="pathway">
    <text evidence="10">Lipid metabolism; phospholipid metabolism.</text>
</comment>
<evidence type="ECO:0000256" key="9">
    <source>
        <dbReference type="ARBA" id="ARBA00023264"/>
    </source>
</evidence>
<evidence type="ECO:0000256" key="5">
    <source>
        <dbReference type="ARBA" id="ARBA00022989"/>
    </source>
</evidence>
<keyword evidence="12" id="KW-1185">Reference proteome</keyword>
<dbReference type="RefSeq" id="WP_012831670.1">
    <property type="nucleotide sequence ID" value="NC_013440.1"/>
</dbReference>
<dbReference type="STRING" id="502025.Hoch_6612"/>
<dbReference type="EC" id="2.3.1.275" evidence="10"/>
<evidence type="ECO:0000256" key="7">
    <source>
        <dbReference type="ARBA" id="ARBA00023136"/>
    </source>
</evidence>
<keyword evidence="1 10" id="KW-1003">Cell membrane</keyword>
<evidence type="ECO:0000256" key="1">
    <source>
        <dbReference type="ARBA" id="ARBA00022475"/>
    </source>
</evidence>
<dbReference type="Proteomes" id="UP000001880">
    <property type="component" value="Chromosome"/>
</dbReference>
<feature type="transmembrane region" description="Helical" evidence="10">
    <location>
        <begin position="82"/>
        <end position="103"/>
    </location>
</feature>
<dbReference type="HOGENOM" id="CLU_081254_7_1_7"/>
<dbReference type="GO" id="GO:0005886">
    <property type="term" value="C:plasma membrane"/>
    <property type="evidence" value="ECO:0007669"/>
    <property type="project" value="UniProtKB-SubCell"/>
</dbReference>
<evidence type="ECO:0000256" key="8">
    <source>
        <dbReference type="ARBA" id="ARBA00023209"/>
    </source>
</evidence>
<dbReference type="Pfam" id="PF02660">
    <property type="entry name" value="G3P_acyltransf"/>
    <property type="match status" value="1"/>
</dbReference>
<dbReference type="OrthoDB" id="9777124at2"/>
<reference evidence="11 12" key="1">
    <citation type="journal article" date="2010" name="Stand. Genomic Sci.">
        <title>Complete genome sequence of Haliangium ochraceum type strain (SMP-2).</title>
        <authorList>
            <consortium name="US DOE Joint Genome Institute (JGI-PGF)"/>
            <person name="Ivanova N."/>
            <person name="Daum C."/>
            <person name="Lang E."/>
            <person name="Abt B."/>
            <person name="Kopitz M."/>
            <person name="Saunders E."/>
            <person name="Lapidus A."/>
            <person name="Lucas S."/>
            <person name="Glavina Del Rio T."/>
            <person name="Nolan M."/>
            <person name="Tice H."/>
            <person name="Copeland A."/>
            <person name="Cheng J.F."/>
            <person name="Chen F."/>
            <person name="Bruce D."/>
            <person name="Goodwin L."/>
            <person name="Pitluck S."/>
            <person name="Mavromatis K."/>
            <person name="Pati A."/>
            <person name="Mikhailova N."/>
            <person name="Chen A."/>
            <person name="Palaniappan K."/>
            <person name="Land M."/>
            <person name="Hauser L."/>
            <person name="Chang Y.J."/>
            <person name="Jeffries C.D."/>
            <person name="Detter J.C."/>
            <person name="Brettin T."/>
            <person name="Rohde M."/>
            <person name="Goker M."/>
            <person name="Bristow J."/>
            <person name="Markowitz V."/>
            <person name="Eisen J.A."/>
            <person name="Hugenholtz P."/>
            <person name="Kyrpides N.C."/>
            <person name="Klenk H.P."/>
        </authorList>
    </citation>
    <scope>NUCLEOTIDE SEQUENCE [LARGE SCALE GENOMIC DNA]</scope>
    <source>
        <strain evidence="12">DSM 14365 / CIP 107738 / JCM 11303 / AJ 13395 / SMP-2</strain>
    </source>
</reference>
<dbReference type="GO" id="GO:0043772">
    <property type="term" value="F:acyl-phosphate glycerol-3-phosphate acyltransferase activity"/>
    <property type="evidence" value="ECO:0007669"/>
    <property type="project" value="UniProtKB-UniRule"/>
</dbReference>
<feature type="transmembrane region" description="Helical" evidence="10">
    <location>
        <begin position="53"/>
        <end position="76"/>
    </location>
</feature>
<keyword evidence="9 10" id="KW-1208">Phospholipid metabolism</keyword>
<name>D0LRT6_HALO1</name>
<dbReference type="SMART" id="SM01207">
    <property type="entry name" value="G3P_acyltransf"/>
    <property type="match status" value="1"/>
</dbReference>
<dbReference type="HAMAP" id="MF_01043">
    <property type="entry name" value="PlsY"/>
    <property type="match status" value="1"/>
</dbReference>
<gene>
    <name evidence="10" type="primary">plsY</name>
    <name evidence="11" type="ordered locus">Hoch_6612</name>
</gene>
<dbReference type="NCBIfam" id="TIGR00023">
    <property type="entry name" value="glycerol-3-phosphate 1-O-acyltransferase PlsY"/>
    <property type="match status" value="1"/>
</dbReference>
<dbReference type="eggNOG" id="COG0344">
    <property type="taxonomic scope" value="Bacteria"/>
</dbReference>
<evidence type="ECO:0000256" key="4">
    <source>
        <dbReference type="ARBA" id="ARBA00022692"/>
    </source>
</evidence>
<dbReference type="KEGG" id="hoh:Hoch_6612"/>
<dbReference type="PANTHER" id="PTHR30309:SF0">
    <property type="entry name" value="GLYCEROL-3-PHOSPHATE ACYLTRANSFERASE-RELATED"/>
    <property type="match status" value="1"/>
</dbReference>
<keyword evidence="5 10" id="KW-1133">Transmembrane helix</keyword>
<sequence length="197" mass="20815">MPTSALAFAFAAYLLGSIPVGLLLARRRGVDVRRVGSGNIGATNVARSLGKKLGIVVLLGDLLKGALPLLAFRWLGLDRQLAPVWLTIVGVAPVLGHCFPLWLRLRGGKGVSTSLGVFLVLAPALAGLGVLAFALLYRTFRIASVGSMGAAISVATALWLFDHPPAEVQLGIAIALIILIQHRQNIRRLFGGSELRV</sequence>
<evidence type="ECO:0000256" key="6">
    <source>
        <dbReference type="ARBA" id="ARBA00023098"/>
    </source>
</evidence>
<feature type="transmembrane region" description="Helical" evidence="10">
    <location>
        <begin position="115"/>
        <end position="136"/>
    </location>
</feature>